<keyword evidence="2 5" id="KW-0808">Transferase</keyword>
<dbReference type="GO" id="GO:0016757">
    <property type="term" value="F:glycosyltransferase activity"/>
    <property type="evidence" value="ECO:0007669"/>
    <property type="project" value="UniProtKB-KW"/>
</dbReference>
<evidence type="ECO:0000313" key="5">
    <source>
        <dbReference type="EMBL" id="MFI7589899.1"/>
    </source>
</evidence>
<dbReference type="CDD" id="cd03820">
    <property type="entry name" value="GT4_AmsD-like"/>
    <property type="match status" value="1"/>
</dbReference>
<dbReference type="Pfam" id="PF13439">
    <property type="entry name" value="Glyco_transf_4"/>
    <property type="match status" value="1"/>
</dbReference>
<gene>
    <name evidence="5" type="ORF">ACIB24_22750</name>
</gene>
<sequence>MTTLHPDGPAHTGWTLRIRFVLGNAYGGGGTIRTTLTMAGALAERGHDVEIASVLGRPSPPVFEIPPGVRLVTLTGGPQRAARSRWDPRRVAQALLRRFRSRLIHPGDVRYANFSFESDLALWRYLRRQRNVVLVGTRAGINLALARYAPRSNVVIAQEHMNLRRHGEPLRAGFRAHYPTLHALVTLTEGDAEDYRAFLGEQAAVQAIPNAVPDLGAVAPAHERSEDSKIVVAAGRLTRQKGFDLLIGAWRPVVAAHPDWQLHIYGGGHLEADLRRQIDDLGLAESVRLMGFSDDLPRHLSQASLYVLSSRFEGFPLVLLEAMGCGLPVVAFDCPTGPADLIEDGVTGLLVPPKSKRRLSEAMLRAIEDPQLRRTMGRNARHLVESYSQAGIAERWERLFSDLSRKAG</sequence>
<evidence type="ECO:0000259" key="4">
    <source>
        <dbReference type="Pfam" id="PF13439"/>
    </source>
</evidence>
<protein>
    <submittedName>
        <fullName evidence="5">Glycosyltransferase family 4 protein</fullName>
        <ecNumber evidence="5">2.4.-.-</ecNumber>
    </submittedName>
</protein>
<comment type="caution">
    <text evidence="5">The sequence shown here is derived from an EMBL/GenBank/DDBJ whole genome shotgun (WGS) entry which is preliminary data.</text>
</comment>
<evidence type="ECO:0000256" key="2">
    <source>
        <dbReference type="ARBA" id="ARBA00022679"/>
    </source>
</evidence>
<name>A0ABW8AU77_9ACTN</name>
<evidence type="ECO:0000259" key="3">
    <source>
        <dbReference type="Pfam" id="PF00534"/>
    </source>
</evidence>
<dbReference type="InterPro" id="IPR001296">
    <property type="entry name" value="Glyco_trans_1"/>
</dbReference>
<organism evidence="5 6">
    <name type="scientific">Spongisporangium articulatum</name>
    <dbReference type="NCBI Taxonomy" id="3362603"/>
    <lineage>
        <taxon>Bacteria</taxon>
        <taxon>Bacillati</taxon>
        <taxon>Actinomycetota</taxon>
        <taxon>Actinomycetes</taxon>
        <taxon>Kineosporiales</taxon>
        <taxon>Kineosporiaceae</taxon>
        <taxon>Spongisporangium</taxon>
    </lineage>
</organism>
<proteinExistence type="predicted"/>
<dbReference type="Pfam" id="PF00534">
    <property type="entry name" value="Glycos_transf_1"/>
    <property type="match status" value="1"/>
</dbReference>
<keyword evidence="6" id="KW-1185">Reference proteome</keyword>
<evidence type="ECO:0000256" key="1">
    <source>
        <dbReference type="ARBA" id="ARBA00022676"/>
    </source>
</evidence>
<feature type="domain" description="Glycosyltransferase subfamily 4-like N-terminal" evidence="4">
    <location>
        <begin position="29"/>
        <end position="212"/>
    </location>
</feature>
<dbReference type="PANTHER" id="PTHR12526:SF630">
    <property type="entry name" value="GLYCOSYLTRANSFERASE"/>
    <property type="match status" value="1"/>
</dbReference>
<evidence type="ECO:0000313" key="6">
    <source>
        <dbReference type="Proteomes" id="UP001612915"/>
    </source>
</evidence>
<accession>A0ABW8AU77</accession>
<dbReference type="Gene3D" id="3.40.50.2000">
    <property type="entry name" value="Glycogen Phosphorylase B"/>
    <property type="match status" value="2"/>
</dbReference>
<feature type="domain" description="Glycosyl transferase family 1" evidence="3">
    <location>
        <begin position="222"/>
        <end position="382"/>
    </location>
</feature>
<dbReference type="EC" id="2.4.-.-" evidence="5"/>
<keyword evidence="1 5" id="KW-0328">Glycosyltransferase</keyword>
<dbReference type="Proteomes" id="UP001612915">
    <property type="component" value="Unassembled WGS sequence"/>
</dbReference>
<dbReference type="RefSeq" id="WP_398284502.1">
    <property type="nucleotide sequence ID" value="NZ_JBITLV010000011.1"/>
</dbReference>
<reference evidence="5 6" key="1">
    <citation type="submission" date="2024-10" db="EMBL/GenBank/DDBJ databases">
        <title>The Natural Products Discovery Center: Release of the First 8490 Sequenced Strains for Exploring Actinobacteria Biosynthetic Diversity.</title>
        <authorList>
            <person name="Kalkreuter E."/>
            <person name="Kautsar S.A."/>
            <person name="Yang D."/>
            <person name="Bader C.D."/>
            <person name="Teijaro C.N."/>
            <person name="Fluegel L."/>
            <person name="Davis C.M."/>
            <person name="Simpson J.R."/>
            <person name="Lauterbach L."/>
            <person name="Steele A.D."/>
            <person name="Gui C."/>
            <person name="Meng S."/>
            <person name="Li G."/>
            <person name="Viehrig K."/>
            <person name="Ye F."/>
            <person name="Su P."/>
            <person name="Kiefer A.F."/>
            <person name="Nichols A."/>
            <person name="Cepeda A.J."/>
            <person name="Yan W."/>
            <person name="Fan B."/>
            <person name="Jiang Y."/>
            <person name="Adhikari A."/>
            <person name="Zheng C.-J."/>
            <person name="Schuster L."/>
            <person name="Cowan T.M."/>
            <person name="Smanski M.J."/>
            <person name="Chevrette M.G."/>
            <person name="De Carvalho L.P.S."/>
            <person name="Shen B."/>
        </authorList>
    </citation>
    <scope>NUCLEOTIDE SEQUENCE [LARGE SCALE GENOMIC DNA]</scope>
    <source>
        <strain evidence="5 6">NPDC049639</strain>
    </source>
</reference>
<dbReference type="PANTHER" id="PTHR12526">
    <property type="entry name" value="GLYCOSYLTRANSFERASE"/>
    <property type="match status" value="1"/>
</dbReference>
<dbReference type="EMBL" id="JBITLV010000011">
    <property type="protein sequence ID" value="MFI7589899.1"/>
    <property type="molecule type" value="Genomic_DNA"/>
</dbReference>
<dbReference type="InterPro" id="IPR028098">
    <property type="entry name" value="Glyco_trans_4-like_N"/>
</dbReference>
<dbReference type="SUPFAM" id="SSF53756">
    <property type="entry name" value="UDP-Glycosyltransferase/glycogen phosphorylase"/>
    <property type="match status" value="1"/>
</dbReference>